<dbReference type="RefSeq" id="WP_095417523.1">
    <property type="nucleotide sequence ID" value="NZ_CP022989.1"/>
</dbReference>
<dbReference type="PANTHER" id="PTHR32308:SF10">
    <property type="entry name" value="CITRATE LYASE SUBUNIT BETA"/>
    <property type="match status" value="1"/>
</dbReference>
<dbReference type="PANTHER" id="PTHR32308">
    <property type="entry name" value="LYASE BETA SUBUNIT, PUTATIVE (AFU_ORTHOLOGUE AFUA_4G13030)-RELATED"/>
    <property type="match status" value="1"/>
</dbReference>
<dbReference type="Proteomes" id="UP000215158">
    <property type="component" value="Chromosome 1"/>
</dbReference>
<organism evidence="7 8">
    <name type="scientific">Paraburkholderia aromaticivorans</name>
    <dbReference type="NCBI Taxonomy" id="2026199"/>
    <lineage>
        <taxon>Bacteria</taxon>
        <taxon>Pseudomonadati</taxon>
        <taxon>Pseudomonadota</taxon>
        <taxon>Betaproteobacteria</taxon>
        <taxon>Burkholderiales</taxon>
        <taxon>Burkholderiaceae</taxon>
        <taxon>Paraburkholderia</taxon>
    </lineage>
</organism>
<evidence type="ECO:0000313" key="8">
    <source>
        <dbReference type="Proteomes" id="UP000215158"/>
    </source>
</evidence>
<dbReference type="GO" id="GO:0016829">
    <property type="term" value="F:lyase activity"/>
    <property type="evidence" value="ECO:0007669"/>
    <property type="project" value="UniProtKB-KW"/>
</dbReference>
<dbReference type="GO" id="GO:0000287">
    <property type="term" value="F:magnesium ion binding"/>
    <property type="evidence" value="ECO:0007669"/>
    <property type="project" value="TreeGrafter"/>
</dbReference>
<feature type="binding site" evidence="4">
    <location>
        <position position="63"/>
    </location>
    <ligand>
        <name>substrate</name>
    </ligand>
</feature>
<evidence type="ECO:0000259" key="6">
    <source>
        <dbReference type="Pfam" id="PF03328"/>
    </source>
</evidence>
<proteinExistence type="predicted"/>
<dbReference type="SUPFAM" id="SSF51621">
    <property type="entry name" value="Phosphoenolpyruvate/pyruvate domain"/>
    <property type="match status" value="1"/>
</dbReference>
<comment type="cofactor">
    <cofactor evidence="1">
        <name>Mg(2+)</name>
        <dbReference type="ChEBI" id="CHEBI:18420"/>
    </cofactor>
</comment>
<evidence type="ECO:0000256" key="3">
    <source>
        <dbReference type="ARBA" id="ARBA00022842"/>
    </source>
</evidence>
<gene>
    <name evidence="7" type="ORF">CJU94_03175</name>
</gene>
<dbReference type="GO" id="GO:0006107">
    <property type="term" value="P:oxaloacetate metabolic process"/>
    <property type="evidence" value="ECO:0007669"/>
    <property type="project" value="TreeGrafter"/>
</dbReference>
<sequence length="270" mass="28858">MDARSYLFVPGDRPERFAKALDTGADAVVIDLEDAVVPAAKLAARDGLQRWLATADPARLMVRVNAVGTPWHLDDVAMVSACGIAALMLPKSDSAQQLADVAARLPAATRIVALIESVAGVVAMRDIAAAPSVTRLAFGTVDFCGDAGVEGLGAELDHVRSQMVIESRYAGLAAPIDGVTLELDDFARLTEHVAKARRFGFGGKLCIHPRQVEPVNRGFAPSEDERRWAARVLAACREHPEGAFAVDGKLVDRPVIERAKRIAAFDTLTQ</sequence>
<dbReference type="InterPro" id="IPR040442">
    <property type="entry name" value="Pyrv_kinase-like_dom_sf"/>
</dbReference>
<feature type="domain" description="HpcH/HpaI aldolase/citrate lyase" evidence="6">
    <location>
        <begin position="4"/>
        <end position="209"/>
    </location>
</feature>
<evidence type="ECO:0000256" key="1">
    <source>
        <dbReference type="ARBA" id="ARBA00001946"/>
    </source>
</evidence>
<dbReference type="AlphaFoldDB" id="A0A248VDY5"/>
<protein>
    <submittedName>
        <fullName evidence="7">CoA ester lyase</fullName>
    </submittedName>
</protein>
<dbReference type="Gene3D" id="3.20.20.60">
    <property type="entry name" value="Phosphoenolpyruvate-binding domains"/>
    <property type="match status" value="1"/>
</dbReference>
<dbReference type="PIRSF" id="PIRSF015582">
    <property type="entry name" value="Cit_lyase_B"/>
    <property type="match status" value="1"/>
</dbReference>
<dbReference type="KEGG" id="parb:CJU94_03175"/>
<name>A0A248VDY5_9BURK</name>
<dbReference type="InterPro" id="IPR015813">
    <property type="entry name" value="Pyrv/PenolPyrv_kinase-like_dom"/>
</dbReference>
<keyword evidence="8" id="KW-1185">Reference proteome</keyword>
<dbReference type="Pfam" id="PF03328">
    <property type="entry name" value="HpcH_HpaI"/>
    <property type="match status" value="1"/>
</dbReference>
<feature type="binding site" evidence="5">
    <location>
        <position position="142"/>
    </location>
    <ligand>
        <name>Mg(2+)</name>
        <dbReference type="ChEBI" id="CHEBI:18420"/>
    </ligand>
</feature>
<evidence type="ECO:0000256" key="2">
    <source>
        <dbReference type="ARBA" id="ARBA00022723"/>
    </source>
</evidence>
<keyword evidence="7" id="KW-0456">Lyase</keyword>
<keyword evidence="2 5" id="KW-0479">Metal-binding</keyword>
<reference evidence="7 8" key="1">
    <citation type="submission" date="2017-08" db="EMBL/GenBank/DDBJ databases">
        <title>Identification and genetic characteristics of simultaneous BTEX- and naphthalene-degrading Paraburkholderia sp. BN5 isolated from petroleum-contaminated soil.</title>
        <authorList>
            <person name="Lee Y."/>
            <person name="Jeon C.O."/>
        </authorList>
    </citation>
    <scope>NUCLEOTIDE SEQUENCE [LARGE SCALE GENOMIC DNA]</scope>
    <source>
        <strain evidence="7 8">BN5</strain>
    </source>
</reference>
<evidence type="ECO:0000256" key="4">
    <source>
        <dbReference type="PIRSR" id="PIRSR015582-1"/>
    </source>
</evidence>
<dbReference type="InterPro" id="IPR011206">
    <property type="entry name" value="Citrate_lyase_beta/mcl1/mcl2"/>
</dbReference>
<evidence type="ECO:0000313" key="7">
    <source>
        <dbReference type="EMBL" id="ASV97255.1"/>
    </source>
</evidence>
<feature type="binding site" evidence="4">
    <location>
        <position position="116"/>
    </location>
    <ligand>
        <name>substrate</name>
    </ligand>
</feature>
<dbReference type="InterPro" id="IPR005000">
    <property type="entry name" value="Aldolase/citrate-lyase_domain"/>
</dbReference>
<feature type="binding site" evidence="5">
    <location>
        <position position="116"/>
    </location>
    <ligand>
        <name>Mg(2+)</name>
        <dbReference type="ChEBI" id="CHEBI:18420"/>
    </ligand>
</feature>
<evidence type="ECO:0000256" key="5">
    <source>
        <dbReference type="PIRSR" id="PIRSR015582-2"/>
    </source>
</evidence>
<keyword evidence="3 5" id="KW-0460">Magnesium</keyword>
<dbReference type="OrthoDB" id="348111at2"/>
<accession>A0A248VDY5</accession>
<dbReference type="EMBL" id="CP022989">
    <property type="protein sequence ID" value="ASV97255.1"/>
    <property type="molecule type" value="Genomic_DNA"/>
</dbReference>